<dbReference type="OrthoDB" id="7877292at2"/>
<dbReference type="InterPro" id="IPR023405">
    <property type="entry name" value="Topo_IA_core_domain"/>
</dbReference>
<evidence type="ECO:0000313" key="2">
    <source>
        <dbReference type="Proteomes" id="UP000245081"/>
    </source>
</evidence>
<dbReference type="SUPFAM" id="SSF56712">
    <property type="entry name" value="Prokaryotic type I DNA topoisomerase"/>
    <property type="match status" value="1"/>
</dbReference>
<accession>A0A2R5F8I8</accession>
<protein>
    <submittedName>
        <fullName evidence="1">Flagellar motor protein</fullName>
    </submittedName>
</protein>
<sequence>MKVLIVSEKPSLSHALAAPARVHWPADEIVFVHAVPYGNIQFMYPRGRKLSEFPLLSSPKYKLASCEDWKCPPLRVRADGSFESIPMTFDLFHEADLIVNACDPDHTGAIAFKVIMQELRGPGSELECPSIKFTSFTDEVLATIFKTMQPFGETWKDYAAYGEVKRYFDWNWNINGQAILGLVARHVDVPKNSPPVSKFALQLMFALKSKGPMTTGAVCSMANNWGGTGKYTGKVSLGSPASRGHIVDNLMVADLLQVTGETSNLVSLSSKGLRYLELLHPDCEDPDLPFRLDAWCKAGLDGSKASIDRYLKTFFGKQLRFLAASETTL</sequence>
<keyword evidence="2" id="KW-1185">Reference proteome</keyword>
<dbReference type="EMBL" id="BDOQ01000008">
    <property type="protein sequence ID" value="GBG14536.1"/>
    <property type="molecule type" value="Genomic_DNA"/>
</dbReference>
<dbReference type="RefSeq" id="WP_109015725.1">
    <property type="nucleotide sequence ID" value="NZ_BDOQ01000008.1"/>
</dbReference>
<reference evidence="1 2" key="1">
    <citation type="journal article" date="2018" name="Environ. Microbiol.">
        <title>Isolation and genomic characterization of Novimethylophilus kurashikiensis gen. nov. sp. nov., a new lanthanide-dependent methylotrophic species of Methylophilaceae.</title>
        <authorList>
            <person name="Lv H."/>
            <person name="Sahin N."/>
            <person name="Tani A."/>
        </authorList>
    </citation>
    <scope>NUCLEOTIDE SEQUENCE [LARGE SCALE GENOMIC DNA]</scope>
    <source>
        <strain evidence="1 2">La2-4</strain>
    </source>
</reference>
<proteinExistence type="predicted"/>
<keyword evidence="1" id="KW-0282">Flagellum</keyword>
<evidence type="ECO:0000313" key="1">
    <source>
        <dbReference type="EMBL" id="GBG14536.1"/>
    </source>
</evidence>
<dbReference type="Proteomes" id="UP000245081">
    <property type="component" value="Unassembled WGS sequence"/>
</dbReference>
<gene>
    <name evidence="1" type="ORF">NMK_2135</name>
</gene>
<organism evidence="1 2">
    <name type="scientific">Novimethylophilus kurashikiensis</name>
    <dbReference type="NCBI Taxonomy" id="1825523"/>
    <lineage>
        <taxon>Bacteria</taxon>
        <taxon>Pseudomonadati</taxon>
        <taxon>Pseudomonadota</taxon>
        <taxon>Betaproteobacteria</taxon>
        <taxon>Nitrosomonadales</taxon>
        <taxon>Methylophilaceae</taxon>
        <taxon>Novimethylophilus</taxon>
    </lineage>
</organism>
<name>A0A2R5F8I8_9PROT</name>
<comment type="caution">
    <text evidence="1">The sequence shown here is derived from an EMBL/GenBank/DDBJ whole genome shotgun (WGS) entry which is preliminary data.</text>
</comment>
<keyword evidence="1" id="KW-0969">Cilium</keyword>
<dbReference type="AlphaFoldDB" id="A0A2R5F8I8"/>
<keyword evidence="1" id="KW-0966">Cell projection</keyword>